<protein>
    <recommendedName>
        <fullName evidence="6">Probable membrane transporter protein</fullName>
    </recommendedName>
</protein>
<evidence type="ECO:0000256" key="5">
    <source>
        <dbReference type="ARBA" id="ARBA00023136"/>
    </source>
</evidence>
<comment type="caution">
    <text evidence="7">The sequence shown here is derived from an EMBL/GenBank/DDBJ whole genome shotgun (WGS) entry which is preliminary data.</text>
</comment>
<evidence type="ECO:0000256" key="2">
    <source>
        <dbReference type="ARBA" id="ARBA00009142"/>
    </source>
</evidence>
<dbReference type="InterPro" id="IPR002781">
    <property type="entry name" value="TM_pro_TauE-like"/>
</dbReference>
<keyword evidence="4 6" id="KW-1133">Transmembrane helix</keyword>
<evidence type="ECO:0000256" key="4">
    <source>
        <dbReference type="ARBA" id="ARBA00022989"/>
    </source>
</evidence>
<gene>
    <name evidence="7" type="ORF">H8Z83_07040</name>
</gene>
<evidence type="ECO:0000256" key="1">
    <source>
        <dbReference type="ARBA" id="ARBA00004141"/>
    </source>
</evidence>
<comment type="subcellular location">
    <subcellularLocation>
        <location evidence="6">Cell membrane</location>
        <topology evidence="6">Multi-pass membrane protein</topology>
    </subcellularLocation>
    <subcellularLocation>
        <location evidence="1">Membrane</location>
        <topology evidence="1">Multi-pass membrane protein</topology>
    </subcellularLocation>
</comment>
<accession>A0A923MI52</accession>
<name>A0A923MI52_9FIRM</name>
<keyword evidence="5 6" id="KW-0472">Membrane</keyword>
<feature type="transmembrane region" description="Helical" evidence="6">
    <location>
        <begin position="71"/>
        <end position="87"/>
    </location>
</feature>
<keyword evidence="6" id="KW-1003">Cell membrane</keyword>
<feature type="transmembrane region" description="Helical" evidence="6">
    <location>
        <begin position="44"/>
        <end position="65"/>
    </location>
</feature>
<proteinExistence type="inferred from homology"/>
<organism evidence="7 8">
    <name type="scientific">Dysosmobacter segnis</name>
    <dbReference type="NCBI Taxonomy" id="2763042"/>
    <lineage>
        <taxon>Bacteria</taxon>
        <taxon>Bacillati</taxon>
        <taxon>Bacillota</taxon>
        <taxon>Clostridia</taxon>
        <taxon>Eubacteriales</taxon>
        <taxon>Oscillospiraceae</taxon>
        <taxon>Dysosmobacter</taxon>
    </lineage>
</organism>
<evidence type="ECO:0000313" key="8">
    <source>
        <dbReference type="Proteomes" id="UP000620327"/>
    </source>
</evidence>
<dbReference type="AlphaFoldDB" id="A0A923MI52"/>
<dbReference type="PANTHER" id="PTHR43701:SF2">
    <property type="entry name" value="MEMBRANE TRANSPORTER PROTEIN YJNA-RELATED"/>
    <property type="match status" value="1"/>
</dbReference>
<comment type="similarity">
    <text evidence="2 6">Belongs to the 4-toluene sulfonate uptake permease (TSUP) (TC 2.A.102) family.</text>
</comment>
<feature type="transmembrane region" description="Helical" evidence="6">
    <location>
        <begin position="99"/>
        <end position="116"/>
    </location>
</feature>
<evidence type="ECO:0000256" key="3">
    <source>
        <dbReference type="ARBA" id="ARBA00022692"/>
    </source>
</evidence>
<keyword evidence="8" id="KW-1185">Reference proteome</keyword>
<dbReference type="Pfam" id="PF01925">
    <property type="entry name" value="TauE"/>
    <property type="match status" value="1"/>
</dbReference>
<sequence>MASKWPARIAGGAAGLANGLFGGGGGMVFLPILSRWGNLKSRQLYATCVAVIFPVCAVSAAMYLWRGGMNWASALPYLAGGLLGGWLGGKLYGRVSAKILKWIFAAFLFYAGVRYLL</sequence>
<feature type="transmembrane region" description="Helical" evidence="6">
    <location>
        <begin position="12"/>
        <end position="32"/>
    </location>
</feature>
<dbReference type="InterPro" id="IPR051598">
    <property type="entry name" value="TSUP/Inactive_protease-like"/>
</dbReference>
<evidence type="ECO:0000313" key="7">
    <source>
        <dbReference type="EMBL" id="MBC5770083.1"/>
    </source>
</evidence>
<keyword evidence="3 6" id="KW-0812">Transmembrane</keyword>
<evidence type="ECO:0000256" key="6">
    <source>
        <dbReference type="RuleBase" id="RU363041"/>
    </source>
</evidence>
<reference evidence="7" key="1">
    <citation type="submission" date="2020-08" db="EMBL/GenBank/DDBJ databases">
        <title>Genome public.</title>
        <authorList>
            <person name="Liu C."/>
            <person name="Sun Q."/>
        </authorList>
    </citation>
    <scope>NUCLEOTIDE SEQUENCE</scope>
    <source>
        <strain evidence="7">BX15</strain>
    </source>
</reference>
<dbReference type="GO" id="GO:0005886">
    <property type="term" value="C:plasma membrane"/>
    <property type="evidence" value="ECO:0007669"/>
    <property type="project" value="UniProtKB-SubCell"/>
</dbReference>
<dbReference type="PANTHER" id="PTHR43701">
    <property type="entry name" value="MEMBRANE TRANSPORTER PROTEIN MJ0441-RELATED"/>
    <property type="match status" value="1"/>
</dbReference>
<dbReference type="EMBL" id="JACOQI010000005">
    <property type="protein sequence ID" value="MBC5770083.1"/>
    <property type="molecule type" value="Genomic_DNA"/>
</dbReference>
<dbReference type="Proteomes" id="UP000620327">
    <property type="component" value="Unassembled WGS sequence"/>
</dbReference>